<keyword evidence="2" id="KW-1185">Reference proteome</keyword>
<gene>
    <name evidence="1" type="ORF">ABR189_05175</name>
</gene>
<evidence type="ECO:0000313" key="2">
    <source>
        <dbReference type="Proteomes" id="UP001549749"/>
    </source>
</evidence>
<dbReference type="RefSeq" id="WP_354659385.1">
    <property type="nucleotide sequence ID" value="NZ_JBEXAC010000001.1"/>
</dbReference>
<name>A0ABV2T151_9BACT</name>
<comment type="caution">
    <text evidence="1">The sequence shown here is derived from an EMBL/GenBank/DDBJ whole genome shotgun (WGS) entry which is preliminary data.</text>
</comment>
<reference evidence="1 2" key="1">
    <citation type="submission" date="2024-06" db="EMBL/GenBank/DDBJ databases">
        <title>Chitinophaga defluvii sp. nov., isolated from municipal sewage.</title>
        <authorList>
            <person name="Zhang L."/>
        </authorList>
    </citation>
    <scope>NUCLEOTIDE SEQUENCE [LARGE SCALE GENOMIC DNA]</scope>
    <source>
        <strain evidence="1 2">H8</strain>
    </source>
</reference>
<dbReference type="EMBL" id="JBEXAC010000001">
    <property type="protein sequence ID" value="MET6996744.1"/>
    <property type="molecule type" value="Genomic_DNA"/>
</dbReference>
<accession>A0ABV2T151</accession>
<proteinExistence type="predicted"/>
<evidence type="ECO:0000313" key="1">
    <source>
        <dbReference type="EMBL" id="MET6996744.1"/>
    </source>
</evidence>
<sequence length="84" mass="9862">MKSEKFDITVYHKGQPVRVPVKISHMNRNCKISAVVDGFEITYIQDPRHDGLYPTCLQKDFDMELLYRIGNEIAKQRLLNNFSF</sequence>
<dbReference type="Proteomes" id="UP001549749">
    <property type="component" value="Unassembled WGS sequence"/>
</dbReference>
<protein>
    <submittedName>
        <fullName evidence="1">Uncharacterized protein</fullName>
    </submittedName>
</protein>
<organism evidence="1 2">
    <name type="scientific">Chitinophaga defluvii</name>
    <dbReference type="NCBI Taxonomy" id="3163343"/>
    <lineage>
        <taxon>Bacteria</taxon>
        <taxon>Pseudomonadati</taxon>
        <taxon>Bacteroidota</taxon>
        <taxon>Chitinophagia</taxon>
        <taxon>Chitinophagales</taxon>
        <taxon>Chitinophagaceae</taxon>
        <taxon>Chitinophaga</taxon>
    </lineage>
</organism>